<dbReference type="KEGG" id="tad:TRIADDRAFT_62522"/>
<reference evidence="1 2" key="1">
    <citation type="journal article" date="2008" name="Nature">
        <title>The Trichoplax genome and the nature of placozoans.</title>
        <authorList>
            <person name="Srivastava M."/>
            <person name="Begovic E."/>
            <person name="Chapman J."/>
            <person name="Putnam N.H."/>
            <person name="Hellsten U."/>
            <person name="Kawashima T."/>
            <person name="Kuo A."/>
            <person name="Mitros T."/>
            <person name="Salamov A."/>
            <person name="Carpenter M.L."/>
            <person name="Signorovitch A.Y."/>
            <person name="Moreno M.A."/>
            <person name="Kamm K."/>
            <person name="Grimwood J."/>
            <person name="Schmutz J."/>
            <person name="Shapiro H."/>
            <person name="Grigoriev I.V."/>
            <person name="Buss L.W."/>
            <person name="Schierwater B."/>
            <person name="Dellaporta S.L."/>
            <person name="Rokhsar D.S."/>
        </authorList>
    </citation>
    <scope>NUCLEOTIDE SEQUENCE [LARGE SCALE GENOMIC DNA]</scope>
    <source>
        <strain evidence="1 2">Grell-BS-1999</strain>
    </source>
</reference>
<evidence type="ECO:0000313" key="2">
    <source>
        <dbReference type="Proteomes" id="UP000009022"/>
    </source>
</evidence>
<dbReference type="HOGENOM" id="CLU_695094_0_0_1"/>
<dbReference type="GeneID" id="6759698"/>
<organism evidence="1 2">
    <name type="scientific">Trichoplax adhaerens</name>
    <name type="common">Trichoplax reptans</name>
    <dbReference type="NCBI Taxonomy" id="10228"/>
    <lineage>
        <taxon>Eukaryota</taxon>
        <taxon>Metazoa</taxon>
        <taxon>Placozoa</taxon>
        <taxon>Uniplacotomia</taxon>
        <taxon>Trichoplacea</taxon>
        <taxon>Trichoplacidae</taxon>
        <taxon>Trichoplax</taxon>
    </lineage>
</organism>
<name>B3SE15_TRIAD</name>
<keyword evidence="2" id="KW-1185">Reference proteome</keyword>
<gene>
    <name evidence="1" type="ORF">TRIADDRAFT_62522</name>
</gene>
<dbReference type="RefSeq" id="XP_002118484.1">
    <property type="nucleotide sequence ID" value="XM_002118448.1"/>
</dbReference>
<dbReference type="EMBL" id="DS985333">
    <property type="protein sequence ID" value="EDV19030.1"/>
    <property type="molecule type" value="Genomic_DNA"/>
</dbReference>
<dbReference type="AlphaFoldDB" id="B3SE15"/>
<evidence type="ECO:0000313" key="1">
    <source>
        <dbReference type="EMBL" id="EDV19030.1"/>
    </source>
</evidence>
<protein>
    <submittedName>
        <fullName evidence="1">Uncharacterized protein</fullName>
    </submittedName>
</protein>
<dbReference type="PhylomeDB" id="B3SE15"/>
<dbReference type="InParanoid" id="B3SE15"/>
<dbReference type="Proteomes" id="UP000009022">
    <property type="component" value="Unassembled WGS sequence"/>
</dbReference>
<dbReference type="eggNOG" id="ENOG502SUQJ">
    <property type="taxonomic scope" value="Eukaryota"/>
</dbReference>
<proteinExistence type="predicted"/>
<dbReference type="CTD" id="6759698"/>
<sequence>MKLEKNFLSPFNNQRDFLLSHLLPYDPNNNKAKKLENGLREYLLLIIATEQALEIVAKKDINRFDPLVGENACQIRSLQIALIFLRYPVDSQALLSEISRVRIHCLNLIENLDRIVNKRPISDLFKSDIEIHLNFSEYFLIQSYLLTKVKISKPPSKENPLVLNEYTDIKKIGEISHIGSNFTNKLVSHLRQSLSVHSVELIQSLAYQLEMDQTVKQIISADFVIIHRHLKCLPCFWVSKVVIQAAIKYKIPIVLHAQLKSQDRNYQIENEIFLYFDATLTGYQNVPLISLKKETPAIVLIGSTARDFNNLPSVHDWKKELIASGPIDIFLACAATHKQYPNEMAGEEIYKDQIQNKEFQFYRKKAFEWGCCLQNASRFFWSHVYCDSIENISLSSFETADNS</sequence>
<accession>B3SE15</accession>